<accession>M0HF38</accession>
<evidence type="ECO:0000313" key="1">
    <source>
        <dbReference type="EMBL" id="ELZ82357.1"/>
    </source>
</evidence>
<dbReference type="EMBL" id="AOLK01000022">
    <property type="protein sequence ID" value="ELZ82357.1"/>
    <property type="molecule type" value="Genomic_DNA"/>
</dbReference>
<name>M0HF38_HALEO</name>
<organism evidence="1 2">
    <name type="scientific">Haloferax elongans ATCC BAA-1513</name>
    <dbReference type="NCBI Taxonomy" id="1230453"/>
    <lineage>
        <taxon>Archaea</taxon>
        <taxon>Methanobacteriati</taxon>
        <taxon>Methanobacteriota</taxon>
        <taxon>Stenosarchaea group</taxon>
        <taxon>Halobacteria</taxon>
        <taxon>Halobacteriales</taxon>
        <taxon>Haloferacaceae</taxon>
        <taxon>Haloferax</taxon>
    </lineage>
</organism>
<dbReference type="Proteomes" id="UP000011612">
    <property type="component" value="Unassembled WGS sequence"/>
</dbReference>
<gene>
    <name evidence="1" type="ORF">C453_14768</name>
</gene>
<evidence type="ECO:0000313" key="2">
    <source>
        <dbReference type="Proteomes" id="UP000011612"/>
    </source>
</evidence>
<protein>
    <submittedName>
        <fullName evidence="1">Uncharacterized protein</fullName>
    </submittedName>
</protein>
<sequence length="141" mass="15899">MPFDGRELVVVINLVGVIASTAIVDESPITLNIRLNNFSNFFFRSICYSTNKIIFITATAITRVIEVVCCSEETLFSIIFHTTTRGSIPLFDPTDILSSLDGICRFIIRTVVINSILIITRTRKRLCTVSTRNRNVINLLR</sequence>
<keyword evidence="2" id="KW-1185">Reference proteome</keyword>
<proteinExistence type="predicted"/>
<reference evidence="1 2" key="1">
    <citation type="journal article" date="2014" name="PLoS Genet.">
        <title>Phylogenetically driven sequencing of extremely halophilic archaea reveals strategies for static and dynamic osmo-response.</title>
        <authorList>
            <person name="Becker E.A."/>
            <person name="Seitzer P.M."/>
            <person name="Tritt A."/>
            <person name="Larsen D."/>
            <person name="Krusor M."/>
            <person name="Yao A.I."/>
            <person name="Wu D."/>
            <person name="Madern D."/>
            <person name="Eisen J.A."/>
            <person name="Darling A.E."/>
            <person name="Facciotti M.T."/>
        </authorList>
    </citation>
    <scope>NUCLEOTIDE SEQUENCE [LARGE SCALE GENOMIC DNA]</scope>
    <source>
        <strain evidence="1 2">ATCC BAA-1513</strain>
    </source>
</reference>
<comment type="caution">
    <text evidence="1">The sequence shown here is derived from an EMBL/GenBank/DDBJ whole genome shotgun (WGS) entry which is preliminary data.</text>
</comment>
<dbReference type="AlphaFoldDB" id="M0HF38"/>